<organism evidence="3 4">
    <name type="scientific">Roseibium album</name>
    <dbReference type="NCBI Taxonomy" id="311410"/>
    <lineage>
        <taxon>Bacteria</taxon>
        <taxon>Pseudomonadati</taxon>
        <taxon>Pseudomonadota</taxon>
        <taxon>Alphaproteobacteria</taxon>
        <taxon>Hyphomicrobiales</taxon>
        <taxon>Stappiaceae</taxon>
        <taxon>Roseibium</taxon>
    </lineage>
</organism>
<dbReference type="Pfam" id="PF13817">
    <property type="entry name" value="DDE_Tnp_IS66_C"/>
    <property type="match status" value="1"/>
</dbReference>
<feature type="domain" description="Transposase IS66 C-terminal" evidence="2">
    <location>
        <begin position="102"/>
        <end position="140"/>
    </location>
</feature>
<evidence type="ECO:0000313" key="4">
    <source>
        <dbReference type="Proteomes" id="UP000049983"/>
    </source>
</evidence>
<dbReference type="PANTHER" id="PTHR33678:SF1">
    <property type="entry name" value="BLL1576 PROTEIN"/>
    <property type="match status" value="1"/>
</dbReference>
<dbReference type="PANTHER" id="PTHR33678">
    <property type="entry name" value="BLL1576 PROTEIN"/>
    <property type="match status" value="1"/>
</dbReference>
<dbReference type="Proteomes" id="UP000049983">
    <property type="component" value="Unassembled WGS sequence"/>
</dbReference>
<dbReference type="InterPro" id="IPR004291">
    <property type="entry name" value="Transposase_IS66_central"/>
</dbReference>
<proteinExistence type="predicted"/>
<dbReference type="STRING" id="311410.LA5095_00977"/>
<sequence>MACGSRRLRVAMVFARTICLPGGVLRVMGSWFYPRLWSMPGWKRPSVCTDDRRTGDTAYRATFIERDNNTVERTIRPIALNRKNALFAGHDTGAQNWAMIASLIETCKLNAIEPHAYLTGILTAIAQGHKQADIAALLSWNYAKAV</sequence>
<accession>A0A0M6ZDM0</accession>
<feature type="domain" description="Transposase IS66 central" evidence="1">
    <location>
        <begin position="64"/>
        <end position="95"/>
    </location>
</feature>
<keyword evidence="4" id="KW-1185">Reference proteome</keyword>
<evidence type="ECO:0000259" key="1">
    <source>
        <dbReference type="Pfam" id="PF03050"/>
    </source>
</evidence>
<name>A0A0M6ZDM0_9HYPH</name>
<dbReference type="EMBL" id="CXWC01000011">
    <property type="protein sequence ID" value="CTQ74614.1"/>
    <property type="molecule type" value="Genomic_DNA"/>
</dbReference>
<evidence type="ECO:0000259" key="2">
    <source>
        <dbReference type="Pfam" id="PF13817"/>
    </source>
</evidence>
<reference evidence="4" key="1">
    <citation type="submission" date="2015-07" db="EMBL/GenBank/DDBJ databases">
        <authorList>
            <person name="Rodrigo-Torres Lidia"/>
            <person name="Arahal R.David."/>
        </authorList>
    </citation>
    <scope>NUCLEOTIDE SEQUENCE [LARGE SCALE GENOMIC DNA]</scope>
    <source>
        <strain evidence="4">CECT 5096</strain>
    </source>
</reference>
<dbReference type="InterPro" id="IPR039552">
    <property type="entry name" value="IS66_C"/>
</dbReference>
<gene>
    <name evidence="3" type="ORF">LA5096_04115</name>
</gene>
<evidence type="ECO:0000313" key="3">
    <source>
        <dbReference type="EMBL" id="CTQ74614.1"/>
    </source>
</evidence>
<dbReference type="Pfam" id="PF03050">
    <property type="entry name" value="DDE_Tnp_IS66"/>
    <property type="match status" value="1"/>
</dbReference>
<protein>
    <submittedName>
        <fullName evidence="3">Transposase IS66 family protein</fullName>
    </submittedName>
</protein>
<dbReference type="InterPro" id="IPR052344">
    <property type="entry name" value="Transposase-related"/>
</dbReference>
<dbReference type="AlphaFoldDB" id="A0A0M6ZDM0"/>